<dbReference type="EMBL" id="KB200576">
    <property type="protein sequence ID" value="ESP01016.1"/>
    <property type="molecule type" value="Genomic_DNA"/>
</dbReference>
<keyword evidence="2" id="KW-1185">Reference proteome</keyword>
<dbReference type="KEGG" id="lgi:LOTGIDRAFT_172851"/>
<dbReference type="GeneID" id="20242207"/>
<evidence type="ECO:0000313" key="1">
    <source>
        <dbReference type="EMBL" id="ESP01016.1"/>
    </source>
</evidence>
<evidence type="ECO:0000313" key="2">
    <source>
        <dbReference type="Proteomes" id="UP000030746"/>
    </source>
</evidence>
<dbReference type="Proteomes" id="UP000030746">
    <property type="component" value="Unassembled WGS sequence"/>
</dbReference>
<reference evidence="1 2" key="1">
    <citation type="journal article" date="2013" name="Nature">
        <title>Insights into bilaterian evolution from three spiralian genomes.</title>
        <authorList>
            <person name="Simakov O."/>
            <person name="Marletaz F."/>
            <person name="Cho S.J."/>
            <person name="Edsinger-Gonzales E."/>
            <person name="Havlak P."/>
            <person name="Hellsten U."/>
            <person name="Kuo D.H."/>
            <person name="Larsson T."/>
            <person name="Lv J."/>
            <person name="Arendt D."/>
            <person name="Savage R."/>
            <person name="Osoegawa K."/>
            <person name="de Jong P."/>
            <person name="Grimwood J."/>
            <person name="Chapman J.A."/>
            <person name="Shapiro H."/>
            <person name="Aerts A."/>
            <person name="Otillar R.P."/>
            <person name="Terry A.Y."/>
            <person name="Boore J.L."/>
            <person name="Grigoriev I.V."/>
            <person name="Lindberg D.R."/>
            <person name="Seaver E.C."/>
            <person name="Weisblat D.A."/>
            <person name="Putnam N.H."/>
            <person name="Rokhsar D.S."/>
        </authorList>
    </citation>
    <scope>NUCLEOTIDE SEQUENCE [LARGE SCALE GENOMIC DNA]</scope>
</reference>
<dbReference type="AlphaFoldDB" id="V4B138"/>
<dbReference type="OrthoDB" id="428346at2759"/>
<dbReference type="Gene3D" id="3.40.50.11350">
    <property type="match status" value="1"/>
</dbReference>
<dbReference type="HOGENOM" id="CLU_056072_0_0_1"/>
<dbReference type="OMA" id="CAHIRMR"/>
<protein>
    <recommendedName>
        <fullName evidence="3">GT23 domain-containing protein</fullName>
    </recommendedName>
</protein>
<name>V4B138_LOTGI</name>
<sequence length="392" mass="44875">MLRKTTKLFILIILPTVIYLYLTSPSQSLVRPKIEFFSKNEKRSPTVSGILATKKSNYSSSSGLHATQVLKRRQSAKKATKALKTANSEKFLMYLCDGRKLCGGLSDRQRGIAYAFMVALQLDRKFGIIMSTPCDIRQFFIPNKYNWIIAESALVGKSQKIIKFMHRGIYDLSNETAEVIYLKSSTLLYCDVYRQIEHKLPPYLKGGTTRTQIFKLIWESLMKPSRHVINRLKTIALRENMTCAHVRIGQSENLPNDASKNNITNVPKLWEFMDKLDTANKIFIATDNIEVRNTARRRFGKRYFDSEGKILHIDRQKGMDADCLGFETAVVDQIILSKCKVLIVSKSGFSELAASIRNDPKELYKFQRSNIFPLHFPEPQLNGSHCTRMKPI</sequence>
<accession>V4B138</accession>
<dbReference type="RefSeq" id="XP_009048281.1">
    <property type="nucleotide sequence ID" value="XM_009050033.1"/>
</dbReference>
<organism evidence="1 2">
    <name type="scientific">Lottia gigantea</name>
    <name type="common">Giant owl limpet</name>
    <dbReference type="NCBI Taxonomy" id="225164"/>
    <lineage>
        <taxon>Eukaryota</taxon>
        <taxon>Metazoa</taxon>
        <taxon>Spiralia</taxon>
        <taxon>Lophotrochozoa</taxon>
        <taxon>Mollusca</taxon>
        <taxon>Gastropoda</taxon>
        <taxon>Patellogastropoda</taxon>
        <taxon>Lottioidea</taxon>
        <taxon>Lottiidae</taxon>
        <taxon>Lottia</taxon>
    </lineage>
</organism>
<dbReference type="CTD" id="20242207"/>
<proteinExistence type="predicted"/>
<evidence type="ECO:0008006" key="3">
    <source>
        <dbReference type="Google" id="ProtNLM"/>
    </source>
</evidence>
<gene>
    <name evidence="1" type="ORF">LOTGIDRAFT_172851</name>
</gene>